<organism evidence="1 2">
    <name type="scientific">Ancylostoma ceylanicum</name>
    <dbReference type="NCBI Taxonomy" id="53326"/>
    <lineage>
        <taxon>Eukaryota</taxon>
        <taxon>Metazoa</taxon>
        <taxon>Ecdysozoa</taxon>
        <taxon>Nematoda</taxon>
        <taxon>Chromadorea</taxon>
        <taxon>Rhabditida</taxon>
        <taxon>Rhabditina</taxon>
        <taxon>Rhabditomorpha</taxon>
        <taxon>Strongyloidea</taxon>
        <taxon>Ancylostomatidae</taxon>
        <taxon>Ancylostomatinae</taxon>
        <taxon>Ancylostoma</taxon>
    </lineage>
</organism>
<dbReference type="AlphaFoldDB" id="A0A016WIW3"/>
<sequence>MLQYNIKSPLKNYSLEQATDTVLVDGNGEEPAGDGVYGSPFIWPHTRAVVRFEWFWATQLNNPVSGSRYGTTAGASVFVSSQT</sequence>
<comment type="caution">
    <text evidence="1">The sequence shown here is derived from an EMBL/GenBank/DDBJ whole genome shotgun (WGS) entry which is preliminary data.</text>
</comment>
<proteinExistence type="predicted"/>
<dbReference type="Proteomes" id="UP000024635">
    <property type="component" value="Unassembled WGS sequence"/>
</dbReference>
<accession>A0A016WIW3</accession>
<evidence type="ECO:0000313" key="2">
    <source>
        <dbReference type="Proteomes" id="UP000024635"/>
    </source>
</evidence>
<gene>
    <name evidence="1" type="primary">Acey_s0668.g1352</name>
    <name evidence="1" type="ORF">Y032_0668g1352</name>
</gene>
<dbReference type="EMBL" id="JARK01000268">
    <property type="protein sequence ID" value="EYC39227.1"/>
    <property type="molecule type" value="Genomic_DNA"/>
</dbReference>
<protein>
    <submittedName>
        <fullName evidence="1">Uncharacterized protein</fullName>
    </submittedName>
</protein>
<name>A0A016WIW3_9BILA</name>
<reference evidence="2" key="1">
    <citation type="journal article" date="2015" name="Nat. Genet.">
        <title>The genome and transcriptome of the zoonotic hookworm Ancylostoma ceylanicum identify infection-specific gene families.</title>
        <authorList>
            <person name="Schwarz E.M."/>
            <person name="Hu Y."/>
            <person name="Antoshechkin I."/>
            <person name="Miller M.M."/>
            <person name="Sternberg P.W."/>
            <person name="Aroian R.V."/>
        </authorList>
    </citation>
    <scope>NUCLEOTIDE SEQUENCE</scope>
    <source>
        <strain evidence="2">HY135</strain>
    </source>
</reference>
<evidence type="ECO:0000313" key="1">
    <source>
        <dbReference type="EMBL" id="EYC39227.1"/>
    </source>
</evidence>
<keyword evidence="2" id="KW-1185">Reference proteome</keyword>